<feature type="transmembrane region" description="Helical" evidence="1">
    <location>
        <begin position="76"/>
        <end position="97"/>
    </location>
</feature>
<protein>
    <submittedName>
        <fullName evidence="2">Uncharacterized protein</fullName>
    </submittedName>
</protein>
<feature type="transmembrane region" description="Helical" evidence="1">
    <location>
        <begin position="109"/>
        <end position="132"/>
    </location>
</feature>
<name>A0A835LU23_9MAGN</name>
<dbReference type="Proteomes" id="UP000631114">
    <property type="component" value="Unassembled WGS sequence"/>
</dbReference>
<evidence type="ECO:0000313" key="3">
    <source>
        <dbReference type="Proteomes" id="UP000631114"/>
    </source>
</evidence>
<keyword evidence="1" id="KW-0812">Transmembrane</keyword>
<accession>A0A835LU23</accession>
<reference evidence="2 3" key="1">
    <citation type="submission" date="2020-10" db="EMBL/GenBank/DDBJ databases">
        <title>The Coptis chinensis genome and diversification of protoberbering-type alkaloids.</title>
        <authorList>
            <person name="Wang B."/>
            <person name="Shu S."/>
            <person name="Song C."/>
            <person name="Liu Y."/>
        </authorList>
    </citation>
    <scope>NUCLEOTIDE SEQUENCE [LARGE SCALE GENOMIC DNA]</scope>
    <source>
        <strain evidence="2">HL-2020</strain>
        <tissue evidence="2">Leaf</tissue>
    </source>
</reference>
<proteinExistence type="predicted"/>
<dbReference type="OrthoDB" id="1301796at2759"/>
<keyword evidence="1" id="KW-0472">Membrane</keyword>
<sequence length="146" mass="16410">MIMVNKKQVIGFTWIILDCSTHGGMPFHCHSYMDQKWVSVLGPWGRKPMSGWQRSNSWKKRGGDFSRIKVPTGGDFLAALLPLICIPAVLTLCSGLYKWKDDDWKLSRGVYIFVGVGLILLLCAIAAVTVIVKPWTVSYLEHILKS</sequence>
<evidence type="ECO:0000256" key="1">
    <source>
        <dbReference type="SAM" id="Phobius"/>
    </source>
</evidence>
<keyword evidence="3" id="KW-1185">Reference proteome</keyword>
<comment type="caution">
    <text evidence="2">The sequence shown here is derived from an EMBL/GenBank/DDBJ whole genome shotgun (WGS) entry which is preliminary data.</text>
</comment>
<dbReference type="EMBL" id="JADFTS010000007">
    <property type="protein sequence ID" value="KAF9599531.1"/>
    <property type="molecule type" value="Genomic_DNA"/>
</dbReference>
<keyword evidence="1" id="KW-1133">Transmembrane helix</keyword>
<evidence type="ECO:0000313" key="2">
    <source>
        <dbReference type="EMBL" id="KAF9599531.1"/>
    </source>
</evidence>
<gene>
    <name evidence="2" type="ORF">IFM89_038751</name>
</gene>
<dbReference type="AlphaFoldDB" id="A0A835LU23"/>
<organism evidence="2 3">
    <name type="scientific">Coptis chinensis</name>
    <dbReference type="NCBI Taxonomy" id="261450"/>
    <lineage>
        <taxon>Eukaryota</taxon>
        <taxon>Viridiplantae</taxon>
        <taxon>Streptophyta</taxon>
        <taxon>Embryophyta</taxon>
        <taxon>Tracheophyta</taxon>
        <taxon>Spermatophyta</taxon>
        <taxon>Magnoliopsida</taxon>
        <taxon>Ranunculales</taxon>
        <taxon>Ranunculaceae</taxon>
        <taxon>Coptidoideae</taxon>
        <taxon>Coptis</taxon>
    </lineage>
</organism>